<dbReference type="EMBL" id="JH818873">
    <property type="protein sequence ID" value="EKC40178.1"/>
    <property type="molecule type" value="Genomic_DNA"/>
</dbReference>
<dbReference type="SUPFAM" id="SSF81321">
    <property type="entry name" value="Family A G protein-coupled receptor-like"/>
    <property type="match status" value="1"/>
</dbReference>
<dbReference type="Gene3D" id="3.40.640.10">
    <property type="entry name" value="Type I PLP-dependent aspartate aminotransferase-like (Major domain)"/>
    <property type="match status" value="1"/>
</dbReference>
<dbReference type="InterPro" id="IPR015422">
    <property type="entry name" value="PyrdxlP-dep_Trfase_small"/>
</dbReference>
<protein>
    <recommendedName>
        <fullName evidence="8">Selenocysteine lyase</fullName>
        <ecNumber evidence="7">4.4.1.16</ecNumber>
    </recommendedName>
</protein>
<dbReference type="InterPro" id="IPR015421">
    <property type="entry name" value="PyrdxlP-dep_Trfase_major"/>
</dbReference>
<dbReference type="Gene3D" id="3.90.1150.10">
    <property type="entry name" value="Aspartate Aminotransferase, domain 1"/>
    <property type="match status" value="1"/>
</dbReference>
<comment type="subunit">
    <text evidence="3">Homodimer.</text>
</comment>
<evidence type="ECO:0000256" key="1">
    <source>
        <dbReference type="ARBA" id="ARBA00001933"/>
    </source>
</evidence>
<evidence type="ECO:0000256" key="7">
    <source>
        <dbReference type="ARBA" id="ARBA00039054"/>
    </source>
</evidence>
<dbReference type="EC" id="4.4.1.16" evidence="7"/>
<evidence type="ECO:0000256" key="8">
    <source>
        <dbReference type="ARBA" id="ARBA00040554"/>
    </source>
</evidence>
<dbReference type="InterPro" id="IPR015424">
    <property type="entry name" value="PyrdxlP-dep_Trfase"/>
</dbReference>
<comment type="function">
    <text evidence="6">Catalyzes the decomposition of L-selenocysteine to L-alanine and elemental selenium.</text>
</comment>
<evidence type="ECO:0000256" key="2">
    <source>
        <dbReference type="ARBA" id="ARBA00004514"/>
    </source>
</evidence>
<keyword evidence="4" id="KW-0963">Cytoplasm</keyword>
<keyword evidence="10" id="KW-0456">Lyase</keyword>
<dbReference type="GO" id="GO:0016740">
    <property type="term" value="F:transferase activity"/>
    <property type="evidence" value="ECO:0007669"/>
    <property type="project" value="UniProtKB-KW"/>
</dbReference>
<dbReference type="PANTHER" id="PTHR11601:SF62">
    <property type="entry name" value="SELENOCYSTEINE LYASE"/>
    <property type="match status" value="1"/>
</dbReference>
<dbReference type="Pfam" id="PF00266">
    <property type="entry name" value="Aminotran_5"/>
    <property type="match status" value="1"/>
</dbReference>
<evidence type="ECO:0000256" key="6">
    <source>
        <dbReference type="ARBA" id="ARBA00037407"/>
    </source>
</evidence>
<dbReference type="AlphaFoldDB" id="K1R363"/>
<sequence>MSSIYGQVKFAKENSDGNISFLSSIVAIFCASTVVIVLLVIFGLVLPIAPIVIGALYLDDCPLEKYIPIYLVVTGSISMLYCCCGRCCERKQEEEGSLIDKVKVNVSRFCALCVIAWFIAGNVWVFSSYGDLSTDPASGKYCHPIAFNFAFWYIIVMYSLCLVLILLVGCCYCAAACTIACTEREEAPQNHTQVSSQDERNTGPIKRAYFYRRPPPQDSIYGKIKRAKENSDGNTSFLSSIFAIFCSSTVVIVLLVIVGLVLPIAPIVIGALYLDDCPSEKYIPIYLVVTGSISMLYCCCGRCCNREQEDEGSFIDKVKVNVSRFCALCVIAWFIAGNVWVFSSYGDLSTDPASGNYCHPIAFNFAFWYIISTFLGALGKSIMARSTPVNLNIGNMASTGKRLNKKHKHLLAFTPISGIYLDNNATTTLESDVLNAITSALSKCIEAKAIIEESRQHVAAMLGAKASDIIFNSGGTEGNNMILHTAVKYFHSGQDWSHNGFPDKEHLPHFITSNLEHDAVKLVLEHFAEEGIASVTFVPASPKTGHVMVDDVIAAIRPSTCMISIMLANNETGIIQPVKEMFERVKQINTSRKTIPKILLHTDAAQAIGKIPVSVQDLGADYLTIVGHKFYGPRIGAIYVKDLGSSKEVPLYPMFYGGGQERSYRPG</sequence>
<proteinExistence type="predicted"/>
<organism evidence="10">
    <name type="scientific">Magallana gigas</name>
    <name type="common">Pacific oyster</name>
    <name type="synonym">Crassostrea gigas</name>
    <dbReference type="NCBI Taxonomy" id="29159"/>
    <lineage>
        <taxon>Eukaryota</taxon>
        <taxon>Metazoa</taxon>
        <taxon>Spiralia</taxon>
        <taxon>Lophotrochozoa</taxon>
        <taxon>Mollusca</taxon>
        <taxon>Bivalvia</taxon>
        <taxon>Autobranchia</taxon>
        <taxon>Pteriomorphia</taxon>
        <taxon>Ostreida</taxon>
        <taxon>Ostreoidea</taxon>
        <taxon>Ostreidae</taxon>
        <taxon>Magallana</taxon>
    </lineage>
</organism>
<dbReference type="InterPro" id="IPR000192">
    <property type="entry name" value="Aminotrans_V_dom"/>
</dbReference>
<dbReference type="Gene3D" id="1.10.260.50">
    <property type="match status" value="1"/>
</dbReference>
<evidence type="ECO:0000313" key="10">
    <source>
        <dbReference type="EMBL" id="EKC40178.1"/>
    </source>
</evidence>
<evidence type="ECO:0000256" key="4">
    <source>
        <dbReference type="ARBA" id="ARBA00022490"/>
    </source>
</evidence>
<keyword evidence="5" id="KW-0808">Transferase</keyword>
<comment type="subcellular location">
    <subcellularLocation>
        <location evidence="2">Cytoplasm</location>
        <location evidence="2">Cytosol</location>
    </subcellularLocation>
</comment>
<feature type="domain" description="Aminotransferase class V" evidence="9">
    <location>
        <begin position="419"/>
        <end position="659"/>
    </location>
</feature>
<gene>
    <name evidence="10" type="ORF">CGI_10027821</name>
</gene>
<dbReference type="HOGENOM" id="CLU_411758_0_0_1"/>
<name>K1R363_MAGGI</name>
<comment type="cofactor">
    <cofactor evidence="1">
        <name>pyridoxal 5'-phosphate</name>
        <dbReference type="ChEBI" id="CHEBI:597326"/>
    </cofactor>
</comment>
<dbReference type="PANTHER" id="PTHR11601">
    <property type="entry name" value="CYSTEINE DESULFURYLASE FAMILY MEMBER"/>
    <property type="match status" value="1"/>
</dbReference>
<dbReference type="GO" id="GO:0009000">
    <property type="term" value="F:selenocysteine lyase activity"/>
    <property type="evidence" value="ECO:0007669"/>
    <property type="project" value="UniProtKB-EC"/>
</dbReference>
<dbReference type="SUPFAM" id="SSF53383">
    <property type="entry name" value="PLP-dependent transferases"/>
    <property type="match status" value="1"/>
</dbReference>
<evidence type="ECO:0000259" key="9">
    <source>
        <dbReference type="Pfam" id="PF00266"/>
    </source>
</evidence>
<dbReference type="GO" id="GO:0005829">
    <property type="term" value="C:cytosol"/>
    <property type="evidence" value="ECO:0007669"/>
    <property type="project" value="UniProtKB-SubCell"/>
</dbReference>
<evidence type="ECO:0000256" key="5">
    <source>
        <dbReference type="ARBA" id="ARBA00022679"/>
    </source>
</evidence>
<dbReference type="Gene3D" id="1.20.1070.10">
    <property type="entry name" value="Rhodopsin 7-helix transmembrane proteins"/>
    <property type="match status" value="1"/>
</dbReference>
<evidence type="ECO:0000256" key="3">
    <source>
        <dbReference type="ARBA" id="ARBA00011738"/>
    </source>
</evidence>
<reference evidence="10" key="1">
    <citation type="journal article" date="2012" name="Nature">
        <title>The oyster genome reveals stress adaptation and complexity of shell formation.</title>
        <authorList>
            <person name="Zhang G."/>
            <person name="Fang X."/>
            <person name="Guo X."/>
            <person name="Li L."/>
            <person name="Luo R."/>
            <person name="Xu F."/>
            <person name="Yang P."/>
            <person name="Zhang L."/>
            <person name="Wang X."/>
            <person name="Qi H."/>
            <person name="Xiong Z."/>
            <person name="Que H."/>
            <person name="Xie Y."/>
            <person name="Holland P.W."/>
            <person name="Paps J."/>
            <person name="Zhu Y."/>
            <person name="Wu F."/>
            <person name="Chen Y."/>
            <person name="Wang J."/>
            <person name="Peng C."/>
            <person name="Meng J."/>
            <person name="Yang L."/>
            <person name="Liu J."/>
            <person name="Wen B."/>
            <person name="Zhang N."/>
            <person name="Huang Z."/>
            <person name="Zhu Q."/>
            <person name="Feng Y."/>
            <person name="Mount A."/>
            <person name="Hedgecock D."/>
            <person name="Xu Z."/>
            <person name="Liu Y."/>
            <person name="Domazet-Loso T."/>
            <person name="Du Y."/>
            <person name="Sun X."/>
            <person name="Zhang S."/>
            <person name="Liu B."/>
            <person name="Cheng P."/>
            <person name="Jiang X."/>
            <person name="Li J."/>
            <person name="Fan D."/>
            <person name="Wang W."/>
            <person name="Fu W."/>
            <person name="Wang T."/>
            <person name="Wang B."/>
            <person name="Zhang J."/>
            <person name="Peng Z."/>
            <person name="Li Y."/>
            <person name="Li N."/>
            <person name="Wang J."/>
            <person name="Chen M."/>
            <person name="He Y."/>
            <person name="Tan F."/>
            <person name="Song X."/>
            <person name="Zheng Q."/>
            <person name="Huang R."/>
            <person name="Yang H."/>
            <person name="Du X."/>
            <person name="Chen L."/>
            <person name="Yang M."/>
            <person name="Gaffney P.M."/>
            <person name="Wang S."/>
            <person name="Luo L."/>
            <person name="She Z."/>
            <person name="Ming Y."/>
            <person name="Huang W."/>
            <person name="Zhang S."/>
            <person name="Huang B."/>
            <person name="Zhang Y."/>
            <person name="Qu T."/>
            <person name="Ni P."/>
            <person name="Miao G."/>
            <person name="Wang J."/>
            <person name="Wang Q."/>
            <person name="Steinberg C.E."/>
            <person name="Wang H."/>
            <person name="Li N."/>
            <person name="Qian L."/>
            <person name="Zhang G."/>
            <person name="Li Y."/>
            <person name="Yang H."/>
            <person name="Liu X."/>
            <person name="Wang J."/>
            <person name="Yin Y."/>
            <person name="Wang J."/>
        </authorList>
    </citation>
    <scope>NUCLEOTIDE SEQUENCE [LARGE SCALE GENOMIC DNA]</scope>
    <source>
        <strain evidence="10">05x7-T-G4-1.051#20</strain>
    </source>
</reference>
<dbReference type="InParanoid" id="K1R363"/>
<accession>K1R363</accession>
<dbReference type="FunFam" id="3.40.640.10:FF:000083">
    <property type="entry name" value="Selenocysteine lyase"/>
    <property type="match status" value="1"/>
</dbReference>